<accession>A0ABT4A220</accession>
<name>A0ABT4A220_9BACT</name>
<sequence>MRLFGTIVIGIVALVGSSAQAQLPVVKEARADWQGCAYSLKVLQGADPYAPWQILYRVTVQSEVVSSATCTLTPRSVELGTSKNTPEVAIAVNADGLAAAWTYGEYIRGYGTWGRARIHRLDPSTLSTLRLAGLQSSYVPSNGGAGMPGVITLYGLTLNAGNLEVSGSFTGNSITEDPATISWPYPILTGNNFVATYPGFFGQVAQSPSIVTF</sequence>
<evidence type="ECO:0000256" key="1">
    <source>
        <dbReference type="SAM" id="SignalP"/>
    </source>
</evidence>
<evidence type="ECO:0000313" key="3">
    <source>
        <dbReference type="Proteomes" id="UP001207654"/>
    </source>
</evidence>
<comment type="caution">
    <text evidence="2">The sequence shown here is derived from an EMBL/GenBank/DDBJ whole genome shotgun (WGS) entry which is preliminary data.</text>
</comment>
<keyword evidence="3" id="KW-1185">Reference proteome</keyword>
<evidence type="ECO:0000313" key="2">
    <source>
        <dbReference type="EMBL" id="MCY1075693.1"/>
    </source>
</evidence>
<proteinExistence type="predicted"/>
<evidence type="ECO:0008006" key="4">
    <source>
        <dbReference type="Google" id="ProtNLM"/>
    </source>
</evidence>
<organism evidence="2 3">
    <name type="scientific">Archangium lansingense</name>
    <dbReference type="NCBI Taxonomy" id="2995310"/>
    <lineage>
        <taxon>Bacteria</taxon>
        <taxon>Pseudomonadati</taxon>
        <taxon>Myxococcota</taxon>
        <taxon>Myxococcia</taxon>
        <taxon>Myxococcales</taxon>
        <taxon>Cystobacterineae</taxon>
        <taxon>Archangiaceae</taxon>
        <taxon>Archangium</taxon>
    </lineage>
</organism>
<keyword evidence="1" id="KW-0732">Signal</keyword>
<protein>
    <recommendedName>
        <fullName evidence="4">Secreted protein</fullName>
    </recommendedName>
</protein>
<gene>
    <name evidence="2" type="ORF">OV287_14530</name>
</gene>
<feature type="chain" id="PRO_5045957455" description="Secreted protein" evidence="1">
    <location>
        <begin position="22"/>
        <end position="213"/>
    </location>
</feature>
<feature type="signal peptide" evidence="1">
    <location>
        <begin position="1"/>
        <end position="21"/>
    </location>
</feature>
<dbReference type="Proteomes" id="UP001207654">
    <property type="component" value="Unassembled WGS sequence"/>
</dbReference>
<dbReference type="RefSeq" id="WP_267534610.1">
    <property type="nucleotide sequence ID" value="NZ_JAPNKA010000001.1"/>
</dbReference>
<reference evidence="2 3" key="1">
    <citation type="submission" date="2022-11" db="EMBL/GenBank/DDBJ databases">
        <title>Minimal conservation of predation-associated metabolite biosynthetic gene clusters underscores biosynthetic potential of Myxococcota including descriptions for ten novel species: Archangium lansinium sp. nov., Myxococcus landrumus sp. nov., Nannocystis bai.</title>
        <authorList>
            <person name="Ahearne A."/>
            <person name="Stevens C."/>
            <person name="Phillips K."/>
        </authorList>
    </citation>
    <scope>NUCLEOTIDE SEQUENCE [LARGE SCALE GENOMIC DNA]</scope>
    <source>
        <strain evidence="2 3">MIWBW</strain>
    </source>
</reference>
<dbReference type="EMBL" id="JAPNKA010000001">
    <property type="protein sequence ID" value="MCY1075693.1"/>
    <property type="molecule type" value="Genomic_DNA"/>
</dbReference>